<protein>
    <submittedName>
        <fullName evidence="2">Nickel pincer cofactor biosynthesis protein LarB</fullName>
    </submittedName>
</protein>
<evidence type="ECO:0000313" key="2">
    <source>
        <dbReference type="EMBL" id="MTU43430.1"/>
    </source>
</evidence>
<evidence type="ECO:0000313" key="3">
    <source>
        <dbReference type="Proteomes" id="UP000462362"/>
    </source>
</evidence>
<reference evidence="2 3" key="1">
    <citation type="journal article" date="2019" name="Nat. Med.">
        <title>A library of human gut bacterial isolates paired with longitudinal multiomics data enables mechanistic microbiome research.</title>
        <authorList>
            <person name="Poyet M."/>
            <person name="Groussin M."/>
            <person name="Gibbons S.M."/>
            <person name="Avila-Pacheco J."/>
            <person name="Jiang X."/>
            <person name="Kearney S.M."/>
            <person name="Perrotta A.R."/>
            <person name="Berdy B."/>
            <person name="Zhao S."/>
            <person name="Lieberman T.D."/>
            <person name="Swanson P.K."/>
            <person name="Smith M."/>
            <person name="Roesemann S."/>
            <person name="Alexander J.E."/>
            <person name="Rich S.A."/>
            <person name="Livny J."/>
            <person name="Vlamakis H."/>
            <person name="Clish C."/>
            <person name="Bullock K."/>
            <person name="Deik A."/>
            <person name="Scott J."/>
            <person name="Pierce K.A."/>
            <person name="Xavier R.J."/>
            <person name="Alm E.J."/>
        </authorList>
    </citation>
    <scope>NUCLEOTIDE SEQUENCE [LARGE SCALE GENOMIC DNA]</scope>
    <source>
        <strain evidence="2 3">BIOML-A2</strain>
    </source>
</reference>
<proteinExistence type="predicted"/>
<dbReference type="Pfam" id="PF00731">
    <property type="entry name" value="AIRC"/>
    <property type="match status" value="1"/>
</dbReference>
<dbReference type="InterPro" id="IPR039476">
    <property type="entry name" value="P2CMN_synthase_LarB"/>
</dbReference>
<dbReference type="InterPro" id="IPR000031">
    <property type="entry name" value="PurE_dom"/>
</dbReference>
<dbReference type="SMART" id="SM01001">
    <property type="entry name" value="AIRC"/>
    <property type="match status" value="1"/>
</dbReference>
<organism evidence="2 3">
    <name type="scientific">Parasutterella excrementihominis</name>
    <dbReference type="NCBI Taxonomy" id="487175"/>
    <lineage>
        <taxon>Bacteria</taxon>
        <taxon>Pseudomonadati</taxon>
        <taxon>Pseudomonadota</taxon>
        <taxon>Betaproteobacteria</taxon>
        <taxon>Burkholderiales</taxon>
        <taxon>Sutterellaceae</taxon>
        <taxon>Parasutterella</taxon>
    </lineage>
</organism>
<dbReference type="GO" id="GO:0016787">
    <property type="term" value="F:hydrolase activity"/>
    <property type="evidence" value="ECO:0007669"/>
    <property type="project" value="InterPro"/>
</dbReference>
<dbReference type="Gene3D" id="3.40.50.1970">
    <property type="match status" value="1"/>
</dbReference>
<dbReference type="PANTHER" id="PTHR43064:SF1">
    <property type="entry name" value="SLL1489 PROTEIN"/>
    <property type="match status" value="1"/>
</dbReference>
<dbReference type="NCBIfam" id="NF033503">
    <property type="entry name" value="LarB"/>
    <property type="match status" value="1"/>
</dbReference>
<sequence length="220" mass="23568">MTENRVLFDYDRAARTSVPEAVFCQSKSREVIYSLMEEFSQADAPAILFTRLSEEVFSSSPAEVSRHYSFDSLARTAFCKKLDQEHQGSVAIVSAGTADGFVTWEAARTLEFMNIPFQVFEDCGVAGLWRLESKIEEINRHRIIIAVAGMEAALGSVLAGLTSRPIIGVPTSVGYGVCDGGKTALNSLLACCSPGLSVVNIDNGFGAACTAAKTLSSFGC</sequence>
<dbReference type="Proteomes" id="UP000462362">
    <property type="component" value="Unassembled WGS sequence"/>
</dbReference>
<comment type="caution">
    <text evidence="2">The sequence shown here is derived from an EMBL/GenBank/DDBJ whole genome shotgun (WGS) entry which is preliminary data.</text>
</comment>
<dbReference type="RefSeq" id="WP_155165117.1">
    <property type="nucleotide sequence ID" value="NZ_CALFDP010000011.1"/>
</dbReference>
<dbReference type="EMBL" id="WNCL01000018">
    <property type="protein sequence ID" value="MTU43430.1"/>
    <property type="molecule type" value="Genomic_DNA"/>
</dbReference>
<evidence type="ECO:0000259" key="1">
    <source>
        <dbReference type="SMART" id="SM01001"/>
    </source>
</evidence>
<gene>
    <name evidence="2" type="primary">larB</name>
    <name evidence="2" type="ORF">GMD42_07305</name>
</gene>
<feature type="domain" description="PurE" evidence="1">
    <location>
        <begin position="88"/>
        <end position="217"/>
    </location>
</feature>
<accession>A0A6I3S2D7</accession>
<dbReference type="SUPFAM" id="SSF52255">
    <property type="entry name" value="N5-CAIR mutase (phosphoribosylaminoimidazole carboxylase, PurE)"/>
    <property type="match status" value="1"/>
</dbReference>
<name>A0A6I3S2D7_9BURK</name>
<dbReference type="GO" id="GO:0006189">
    <property type="term" value="P:'de novo' IMP biosynthetic process"/>
    <property type="evidence" value="ECO:0007669"/>
    <property type="project" value="InterPro"/>
</dbReference>
<dbReference type="AlphaFoldDB" id="A0A6I3S2D7"/>
<dbReference type="PANTHER" id="PTHR43064">
    <property type="entry name" value="PHOSPHORIBOSYLAMINOIMIDAZOLE CARBOXYLASE-RELATED"/>
    <property type="match status" value="1"/>
</dbReference>